<proteinExistence type="predicted"/>
<dbReference type="AlphaFoldDB" id="A0A8W7PDY0"/>
<dbReference type="EnsemblMetazoa" id="ACOM029824-RA">
    <property type="protein sequence ID" value="ACOM029824-PA.1"/>
    <property type="gene ID" value="ACOM029824"/>
</dbReference>
<dbReference type="Proteomes" id="UP000075882">
    <property type="component" value="Unassembled WGS sequence"/>
</dbReference>
<name>A0A8W7PDY0_ANOCL</name>
<accession>A0A8W7PDY0</accession>
<organism evidence="1">
    <name type="scientific">Anopheles coluzzii</name>
    <name type="common">African malaria mosquito</name>
    <dbReference type="NCBI Taxonomy" id="1518534"/>
    <lineage>
        <taxon>Eukaryota</taxon>
        <taxon>Metazoa</taxon>
        <taxon>Ecdysozoa</taxon>
        <taxon>Arthropoda</taxon>
        <taxon>Hexapoda</taxon>
        <taxon>Insecta</taxon>
        <taxon>Pterygota</taxon>
        <taxon>Neoptera</taxon>
        <taxon>Endopterygota</taxon>
        <taxon>Diptera</taxon>
        <taxon>Nematocera</taxon>
        <taxon>Culicoidea</taxon>
        <taxon>Culicidae</taxon>
        <taxon>Anophelinae</taxon>
        <taxon>Anopheles</taxon>
    </lineage>
</organism>
<evidence type="ECO:0000313" key="1">
    <source>
        <dbReference type="EnsemblMetazoa" id="ACOM029824-PA.1"/>
    </source>
</evidence>
<sequence>MVYPCYLFQRRFSPVRSSPSDSNLPECVQPVRDGGAGAGNTRLHCTQPAQYPSITCCSINFTPSAYGRKTLANTSTTHLNNNKERGVGYSGMKVAWYANLEPPPRDVRQKV</sequence>
<reference evidence="1" key="1">
    <citation type="submission" date="2022-08" db="UniProtKB">
        <authorList>
            <consortium name="EnsemblMetazoa"/>
        </authorList>
    </citation>
    <scope>IDENTIFICATION</scope>
</reference>
<protein>
    <submittedName>
        <fullName evidence="1">Uncharacterized protein</fullName>
    </submittedName>
</protein>